<dbReference type="PANTHER" id="PTHR42763">
    <property type="entry name" value="ADP-GLUCOSE PHOSPHORYLASE"/>
    <property type="match status" value="1"/>
</dbReference>
<dbReference type="Gene3D" id="3.30.428.10">
    <property type="entry name" value="HIT-like"/>
    <property type="match status" value="2"/>
</dbReference>
<evidence type="ECO:0000259" key="1">
    <source>
        <dbReference type="Pfam" id="PF16268"/>
    </source>
</evidence>
<dbReference type="EMBL" id="CP009245">
    <property type="protein sequence ID" value="APT85040.1"/>
    <property type="molecule type" value="Genomic_DNA"/>
</dbReference>
<dbReference type="PANTHER" id="PTHR42763:SF2">
    <property type="entry name" value="ADP-GLUCOSE PHOSPHORYLASE"/>
    <property type="match status" value="1"/>
</dbReference>
<dbReference type="Pfam" id="PF16268">
    <property type="entry name" value="DUF4921"/>
    <property type="match status" value="1"/>
</dbReference>
<dbReference type="Proteomes" id="UP000185478">
    <property type="component" value="Chromosome"/>
</dbReference>
<dbReference type="RefSeq" id="WP_075726719.1">
    <property type="nucleotide sequence ID" value="NZ_CP009245.1"/>
</dbReference>
<dbReference type="SUPFAM" id="SSF54197">
    <property type="entry name" value="HIT-like"/>
    <property type="match status" value="1"/>
</dbReference>
<organism evidence="2 3">
    <name type="scientific">Corynebacterium aquilae DSM 44791</name>
    <dbReference type="NCBI Taxonomy" id="1431546"/>
    <lineage>
        <taxon>Bacteria</taxon>
        <taxon>Bacillati</taxon>
        <taxon>Actinomycetota</taxon>
        <taxon>Actinomycetes</taxon>
        <taxon>Mycobacteriales</taxon>
        <taxon>Corynebacteriaceae</taxon>
        <taxon>Corynebacterium</taxon>
    </lineage>
</organism>
<gene>
    <name evidence="2" type="ORF">CAQU_08095</name>
</gene>
<dbReference type="AlphaFoldDB" id="A0A1L7CGP7"/>
<keyword evidence="2" id="KW-0548">Nucleotidyltransferase</keyword>
<dbReference type="KEGG" id="caqu:CAQU_08095"/>
<dbReference type="InterPro" id="IPR053177">
    <property type="entry name" value="ADP-glucose_phosphorylase"/>
</dbReference>
<dbReference type="STRING" id="1431546.CAQU_08095"/>
<proteinExistence type="predicted"/>
<name>A0A1L7CGP7_9CORY</name>
<sequence length="449" mass="50093">MTSSLHARHTPMQTMADGTIKQVNPFSGTEVWTVPGRGNRPLASNLPEPTMLEADANATTCAFCTDRMLETPPEKSRMVYTGADNDLDGFDIIQGVLPEELHATTPLFRRVPNLFEIVSFDYWEKNYGREMTPQQQARMDAYVNAPGGFEHVKKIVSTKMKAAHTTDADIAALSREDILQASRAFFAGGHDVIIGRRHYQEDAVDSTQLASSGSLSVAEHRALIRFTIAAAADLYASNRYAPYVAIFQNWLKPAGASFDHLHKQLVAIDERGFQAEEEITRLRANPNMYNEWAVDYAGYHNLIIAENDHAVVFAGFGHRYPALEVFSKSATPEPWKQTPAEVAAMADLIHACHAAAGPHVPCNEEWHHKPIDLDIPMPWRVVIKWRVSTLAGFEGGTKVYLNTISPQDARDRMVSAMYRLRDEGKIAADIRIATECTVERNSLKYNPLL</sequence>
<dbReference type="GO" id="GO:0016779">
    <property type="term" value="F:nucleotidyltransferase activity"/>
    <property type="evidence" value="ECO:0007669"/>
    <property type="project" value="UniProtKB-KW"/>
</dbReference>
<accession>A0A1L7CGP7</accession>
<protein>
    <submittedName>
        <fullName evidence="2">UTP--glucose-1-phosphate uridylyltransferase</fullName>
    </submittedName>
</protein>
<keyword evidence="3" id="KW-1185">Reference proteome</keyword>
<feature type="domain" description="DUF4921" evidence="1">
    <location>
        <begin position="15"/>
        <end position="445"/>
    </location>
</feature>
<reference evidence="2 3" key="1">
    <citation type="submission" date="2014-08" db="EMBL/GenBank/DDBJ databases">
        <title>Complete genome sequence of Corynebacterium aquilae S-613T(T) (=DSM 44791(T)), isolated from the choana of a healthy golden eagle.</title>
        <authorList>
            <person name="Ruckert C."/>
            <person name="Albersmeier A."/>
            <person name="Winkler A."/>
            <person name="Kalinowski J."/>
        </authorList>
    </citation>
    <scope>NUCLEOTIDE SEQUENCE [LARGE SCALE GENOMIC DNA]</scope>
    <source>
        <strain evidence="2 3">S-613</strain>
    </source>
</reference>
<keyword evidence="2" id="KW-0808">Transferase</keyword>
<evidence type="ECO:0000313" key="2">
    <source>
        <dbReference type="EMBL" id="APT85040.1"/>
    </source>
</evidence>
<dbReference type="InterPro" id="IPR036265">
    <property type="entry name" value="HIT-like_sf"/>
</dbReference>
<dbReference type="OrthoDB" id="9762211at2"/>
<evidence type="ECO:0000313" key="3">
    <source>
        <dbReference type="Proteomes" id="UP000185478"/>
    </source>
</evidence>
<dbReference type="InterPro" id="IPR032576">
    <property type="entry name" value="DUF4921"/>
</dbReference>